<dbReference type="RefSeq" id="WP_013313057.1">
    <property type="nucleotide sequence ID" value="NC_014484.1"/>
</dbReference>
<dbReference type="CDD" id="cd02022">
    <property type="entry name" value="DPCK"/>
    <property type="match status" value="1"/>
</dbReference>
<dbReference type="SUPFAM" id="SSF52540">
    <property type="entry name" value="P-loop containing nucleoside triphosphate hydrolases"/>
    <property type="match status" value="1"/>
</dbReference>
<dbReference type="Pfam" id="PF01121">
    <property type="entry name" value="CoaE"/>
    <property type="match status" value="1"/>
</dbReference>
<evidence type="ECO:0000256" key="5">
    <source>
        <dbReference type="HAMAP-Rule" id="MF_00376"/>
    </source>
</evidence>
<sequence>MGEGVRPPVIGVTGPAGAGKSLVARMVAELLGGEVVDVDEVGHKALDVCRGEVVRIFGEGVVREGRVDRWALGRLVFGDGRARERLERVVHPWMREEVIRRVGGRRGPVVVDAALLGRMGLEAVCDRVLVVRAPWWVRVWRLVRRDGRSVCEAVRILRAQRGLFSQPFSCGVDTEYVINVGSKRHLRQKIATLLVRWGYLREGVS</sequence>
<comment type="pathway">
    <text evidence="5">Cofactor biosynthesis; coenzyme A biosynthesis; CoA from (R)-pantothenate: step 5/5.</text>
</comment>
<feature type="binding site" evidence="5">
    <location>
        <begin position="17"/>
        <end position="22"/>
    </location>
    <ligand>
        <name>ATP</name>
        <dbReference type="ChEBI" id="CHEBI:30616"/>
    </ligand>
</feature>
<keyword evidence="4 5" id="KW-0173">Coenzyme A biosynthesis</keyword>
<protein>
    <recommendedName>
        <fullName evidence="5 6">Dephospho-CoA kinase</fullName>
        <ecNumber evidence="5 6">2.7.1.24</ecNumber>
    </recommendedName>
    <alternativeName>
        <fullName evidence="5">Dephosphocoenzyme A kinase</fullName>
    </alternativeName>
</protein>
<reference evidence="7 8" key="2">
    <citation type="journal article" date="2010" name="J. Bacteriol.">
        <title>Genome sequence of the polysaccharide-degrading, thermophilic anaerobe Spirochaeta thermophila DSM 6192.</title>
        <authorList>
            <person name="Angelov A."/>
            <person name="Liebl S."/>
            <person name="Ballschmiter M."/>
            <person name="Bomeke M."/>
            <person name="Lehmann R."/>
            <person name="Liesegang H."/>
            <person name="Daniel R."/>
            <person name="Liebl W."/>
        </authorList>
    </citation>
    <scope>NUCLEOTIDE SEQUENCE [LARGE SCALE GENOMIC DNA]</scope>
    <source>
        <strain evidence="8">ATCC 49972 / DSM 6192 / RI 19.B1</strain>
    </source>
</reference>
<dbReference type="AlphaFoldDB" id="E0RNU3"/>
<dbReference type="Proteomes" id="UP000001296">
    <property type="component" value="Chromosome"/>
</dbReference>
<dbReference type="InterPro" id="IPR027417">
    <property type="entry name" value="P-loop_NTPase"/>
</dbReference>
<comment type="subcellular location">
    <subcellularLocation>
        <location evidence="5">Cytoplasm</location>
    </subcellularLocation>
</comment>
<dbReference type="GO" id="GO:0004140">
    <property type="term" value="F:dephospho-CoA kinase activity"/>
    <property type="evidence" value="ECO:0007669"/>
    <property type="project" value="UniProtKB-UniRule"/>
</dbReference>
<evidence type="ECO:0000313" key="8">
    <source>
        <dbReference type="Proteomes" id="UP000001296"/>
    </source>
</evidence>
<evidence type="ECO:0000256" key="1">
    <source>
        <dbReference type="ARBA" id="ARBA00009018"/>
    </source>
</evidence>
<comment type="function">
    <text evidence="5">Catalyzes the phosphorylation of the 3'-hydroxyl group of dephosphocoenzyme A to form coenzyme A.</text>
</comment>
<dbReference type="eggNOG" id="COG0237">
    <property type="taxonomic scope" value="Bacteria"/>
</dbReference>
<dbReference type="GO" id="GO:0005737">
    <property type="term" value="C:cytoplasm"/>
    <property type="evidence" value="ECO:0007669"/>
    <property type="project" value="UniProtKB-SubCell"/>
</dbReference>
<accession>E0RNU3</accession>
<dbReference type="UniPathway" id="UPA00241">
    <property type="reaction ID" value="UER00356"/>
</dbReference>
<keyword evidence="5" id="KW-0963">Cytoplasm</keyword>
<dbReference type="InterPro" id="IPR001977">
    <property type="entry name" value="Depp_CoAkinase"/>
</dbReference>
<dbReference type="PaxDb" id="665571-STHERM_c02420"/>
<dbReference type="HOGENOM" id="CLU_057180_2_2_12"/>
<evidence type="ECO:0000313" key="7">
    <source>
        <dbReference type="EMBL" id="ADN01216.1"/>
    </source>
</evidence>
<dbReference type="GO" id="GO:0015937">
    <property type="term" value="P:coenzyme A biosynthetic process"/>
    <property type="evidence" value="ECO:0007669"/>
    <property type="project" value="UniProtKB-UniRule"/>
</dbReference>
<dbReference type="PANTHER" id="PTHR10695:SF46">
    <property type="entry name" value="BIFUNCTIONAL COENZYME A SYNTHASE-RELATED"/>
    <property type="match status" value="1"/>
</dbReference>
<keyword evidence="2 5" id="KW-0547">Nucleotide-binding</keyword>
<evidence type="ECO:0000256" key="3">
    <source>
        <dbReference type="ARBA" id="ARBA00022840"/>
    </source>
</evidence>
<dbReference type="Gene3D" id="3.40.50.300">
    <property type="entry name" value="P-loop containing nucleotide triphosphate hydrolases"/>
    <property type="match status" value="1"/>
</dbReference>
<gene>
    <name evidence="5" type="primary">coaE</name>
    <name evidence="7" type="ordered locus">STHERM_c02420</name>
</gene>
<dbReference type="PANTHER" id="PTHR10695">
    <property type="entry name" value="DEPHOSPHO-COA KINASE-RELATED"/>
    <property type="match status" value="1"/>
</dbReference>
<dbReference type="HAMAP" id="MF_00376">
    <property type="entry name" value="Dephospho_CoA_kinase"/>
    <property type="match status" value="1"/>
</dbReference>
<dbReference type="EMBL" id="CP001698">
    <property type="protein sequence ID" value="ADN01216.1"/>
    <property type="molecule type" value="Genomic_DNA"/>
</dbReference>
<proteinExistence type="inferred from homology"/>
<dbReference type="EC" id="2.7.1.24" evidence="5 6"/>
<keyword evidence="5 7" id="KW-0418">Kinase</keyword>
<dbReference type="GO" id="GO:0005524">
    <property type="term" value="F:ATP binding"/>
    <property type="evidence" value="ECO:0007669"/>
    <property type="project" value="UniProtKB-UniRule"/>
</dbReference>
<keyword evidence="3 5" id="KW-0067">ATP-binding</keyword>
<dbReference type="KEGG" id="sta:STHERM_c02420"/>
<name>E0RNU3_WINT6</name>
<organism evidence="7 8">
    <name type="scientific">Winmispira thermophila (strain ATCC 49972 / DSM 6192 / RI 19.B1)</name>
    <name type="common">Spirochaeta thermophila</name>
    <dbReference type="NCBI Taxonomy" id="665571"/>
    <lineage>
        <taxon>Bacteria</taxon>
        <taxon>Pseudomonadati</taxon>
        <taxon>Spirochaetota</taxon>
        <taxon>Spirochaetia</taxon>
        <taxon>Winmispirales</taxon>
        <taxon>Winmispiraceae</taxon>
        <taxon>Winmispira</taxon>
    </lineage>
</organism>
<evidence type="ECO:0000256" key="4">
    <source>
        <dbReference type="ARBA" id="ARBA00022993"/>
    </source>
</evidence>
<comment type="catalytic activity">
    <reaction evidence="5">
        <text>3'-dephospho-CoA + ATP = ADP + CoA + H(+)</text>
        <dbReference type="Rhea" id="RHEA:18245"/>
        <dbReference type="ChEBI" id="CHEBI:15378"/>
        <dbReference type="ChEBI" id="CHEBI:30616"/>
        <dbReference type="ChEBI" id="CHEBI:57287"/>
        <dbReference type="ChEBI" id="CHEBI:57328"/>
        <dbReference type="ChEBI" id="CHEBI:456216"/>
        <dbReference type="EC" id="2.7.1.24"/>
    </reaction>
</comment>
<evidence type="ECO:0000256" key="6">
    <source>
        <dbReference type="NCBIfam" id="TIGR00152"/>
    </source>
</evidence>
<keyword evidence="5" id="KW-0808">Transferase</keyword>
<dbReference type="PROSITE" id="PS51219">
    <property type="entry name" value="DPCK"/>
    <property type="match status" value="1"/>
</dbReference>
<dbReference type="NCBIfam" id="TIGR00152">
    <property type="entry name" value="dephospho-CoA kinase"/>
    <property type="match status" value="1"/>
</dbReference>
<reference key="1">
    <citation type="submission" date="2009-08" db="EMBL/GenBank/DDBJ databases">
        <title>The genome sequence of Spirochaeta thermophila DSM6192.</title>
        <authorList>
            <person name="Angelov A."/>
            <person name="Mientus M."/>
            <person name="Wittenberg S."/>
            <person name="Lehmann R."/>
            <person name="Liesegang H."/>
            <person name="Daniel R."/>
            <person name="Liebl W."/>
        </authorList>
    </citation>
    <scope>NUCLEOTIDE SEQUENCE</scope>
    <source>
        <strain>DSM 6192</strain>
    </source>
</reference>
<evidence type="ECO:0000256" key="2">
    <source>
        <dbReference type="ARBA" id="ARBA00022741"/>
    </source>
</evidence>
<comment type="similarity">
    <text evidence="1 5">Belongs to the CoaE family.</text>
</comment>